<evidence type="ECO:0000313" key="2">
    <source>
        <dbReference type="Proteomes" id="UP000198850"/>
    </source>
</evidence>
<protein>
    <submittedName>
        <fullName evidence="1">Uncharacterized protein</fullName>
    </submittedName>
</protein>
<dbReference type="Proteomes" id="UP000198850">
    <property type="component" value="Unassembled WGS sequence"/>
</dbReference>
<sequence>MFSFFGRKNIVSFRYHVHAWYNMSDPSDRVTPDHSVTFLKSFTAVSFSFLKMDFPANLKYKSIQLFYV</sequence>
<reference evidence="1 2" key="1">
    <citation type="submission" date="2016-10" db="EMBL/GenBank/DDBJ databases">
        <authorList>
            <person name="de Groot N.N."/>
        </authorList>
    </citation>
    <scope>NUCLEOTIDE SEQUENCE [LARGE SCALE GENOMIC DNA]</scope>
    <source>
        <strain evidence="1 2">DSM 19033</strain>
    </source>
</reference>
<dbReference type="AlphaFoldDB" id="A0A1H4FPI3"/>
<proteinExistence type="predicted"/>
<evidence type="ECO:0000313" key="1">
    <source>
        <dbReference type="EMBL" id="SEA98997.1"/>
    </source>
</evidence>
<dbReference type="STRING" id="425514.SAMN05443550_10840"/>
<keyword evidence="2" id="KW-1185">Reference proteome</keyword>
<organism evidence="1 2">
    <name type="scientific">Pedobacter hartonius</name>
    <dbReference type="NCBI Taxonomy" id="425514"/>
    <lineage>
        <taxon>Bacteria</taxon>
        <taxon>Pseudomonadati</taxon>
        <taxon>Bacteroidota</taxon>
        <taxon>Sphingobacteriia</taxon>
        <taxon>Sphingobacteriales</taxon>
        <taxon>Sphingobacteriaceae</taxon>
        <taxon>Pedobacter</taxon>
    </lineage>
</organism>
<gene>
    <name evidence="1" type="ORF">SAMN05443550_10840</name>
</gene>
<name>A0A1H4FPI3_9SPHI</name>
<accession>A0A1H4FPI3</accession>
<dbReference type="EMBL" id="FNRA01000008">
    <property type="protein sequence ID" value="SEA98997.1"/>
    <property type="molecule type" value="Genomic_DNA"/>
</dbReference>